<feature type="domain" description="DUF1542" evidence="4">
    <location>
        <begin position="1612"/>
        <end position="1686"/>
    </location>
</feature>
<feature type="compositionally biased region" description="Low complexity" evidence="2">
    <location>
        <begin position="143"/>
        <end position="162"/>
    </location>
</feature>
<protein>
    <recommendedName>
        <fullName evidence="4">DUF1542 domain-containing protein</fullName>
    </recommendedName>
</protein>
<dbReference type="InterPro" id="IPR011439">
    <property type="entry name" value="DUF1542"/>
</dbReference>
<sequence length="1747" mass="182084">MRTKQIMTNYKEHYKMYKSGKQWIFASLAVFSIGAFAATTQNVAHAALNQAVVESTTQSQAASNSQSQSNTDSQSSASTQSSLSTANSGSVNAAGLGAGAAQNDSQSTSNSNSTSTTNSTSTATSTSSSTTVPANSDTDRSGVVNTNVPSSNSKTSVTVNVPDQVQNPDKYKTHPVDVSTYSQFVQAWNDPTVDYINLTQNITNDTTNPNSSGLLNRPSSTGSVIINGNGYTLDLAGDQLKMGTLGNSSQNATLTLTNIHLENGYSDSNTNNSIAEAFLYTDDGSHLTINVNNVTLSASQKTGYDPAKFIYTGVNSAIVFSGTNVINNTNEIARGASNIQFANNSNFTLQRTKNDFGNAAFWMFSSSAGNTGYGNSITIGDGATLDMEHYSNYSGSGNNVCLIYEGSYLSSITAGDNVSWTQKGFRGFFWSIYGSSTGQFVFGQNFNLNIASTDATASITLIRMNGSQSMVFNAGAQINIQTNHASDAIFWLEGSSTVNIISPKSIHFARLNPDGTPGNPTTNFLYGVGPITITNGTMKVWTGTDNSTNNPNGNGQESFAKYTITGSYGMGSNGTTTLTRADGTTVTNPSDLSNGYIREMQTQSIGVGQVYVQYKDQYGNNVGSPVLVTLPSDAYIGEYIALTSDDIINKNMPSNYIWALGNQLPAGASNGQANLAVVPINGQSNTYTVYVYGRPESVTYQYVDKNTGKTFAAANAGTTAPVTANYGNVIDWTNSYYTQNGVPAGYHFSTTATQPTTTTVGTNNPIVQLYIEGNSQQVTPTYQTDGGQTLTPSSPTTINGVTGQTVTIPMAPSVDNYELDYVLVNGQQMAAGASFTLANGTDQVVYVYKSLDGERDAANTAINNAANAAIAQIKTLSNLSTADQGTAIANVQKDQQAALTQIQQATSKDAITNAQSTGVLAIQRDAASSTIDNDANAQTTQVQGMSNMSPADQKTALQKIATDQANAKADLANAATAADLQTKVNAANLTLTQDGSKAELEDYGQAALQQINQMPGLSKDELAQAATDINTVVSNGQNNISTKSLIDDVIAALKSSEGDVNNVKNGYQNQSLVQTRTNAKNALAQFASDAKAKIEALSTLLAADKSAAEGVIDQQVQAADSKIDAAQNTAQVATEQINGQIAISQTVADSTIDNDALAAINKINALNTLDSAAKKTAVTNVQNAQSAAKSAINAATNTNNITSAQVAGQTREAQLASDAALDDAALQQTNIIAGLNNLGNGQQAAIDKVNSDRDSSKAKVDATTTPSMAQSEEQNGELVIARDGDGTVLTDYAQGATNKIASLPDLTPDQTSQANTGISTALKQGQSNITAAQQVADAATALANAKAAIDSVTKTAQGNSDYTVNTARQKALTAINQSVTAAQTAVQGLSPLSDQATRLAQIKSDGDAAIAKINADKNTADIATDQNAGLQAITATQNAATLESAKEGAIASITKTEQTVNTTIGQLQPLKSTEIAAYQQQITDAVKAATDKINSETTVDAVTSDRDATNGNINTIQANATLQNGREDADAKLLSHGQTAKNQIAAMPGLTKDQIDQANTAIANAVNNGQTAINGSQSATDVNSALSTAEDNVDAVTANAQSQSNSAVSTAQTNAANAIDKAATAAKTAIDNMQPLLATEKATFKGQVDAAATVAKNNIQADKTLTAITTDQTNGLTAISNQQAAATLQNAKEDSVNQLQAYAQGGRASLKKLPNLTNTQSNQATNSITLLSQMERPTLMLPRIWQG</sequence>
<keyword evidence="6" id="KW-1185">Reference proteome</keyword>
<dbReference type="Pfam" id="PF07564">
    <property type="entry name" value="DUF1542"/>
    <property type="match status" value="1"/>
</dbReference>
<accession>A0A3F3GSW1</accession>
<evidence type="ECO:0000256" key="3">
    <source>
        <dbReference type="SAM" id="SignalP"/>
    </source>
</evidence>
<dbReference type="EMBL" id="DF968064">
    <property type="protein sequence ID" value="GAP02605.1"/>
    <property type="molecule type" value="Genomic_DNA"/>
</dbReference>
<evidence type="ECO:0000313" key="5">
    <source>
        <dbReference type="EMBL" id="GAP02605.1"/>
    </source>
</evidence>
<dbReference type="STRING" id="220714.SAMN05660469_0540"/>
<evidence type="ECO:0000256" key="1">
    <source>
        <dbReference type="ARBA" id="ARBA00022729"/>
    </source>
</evidence>
<gene>
    <name evidence="5" type="ORF">FPFC_020520</name>
</gene>
<feature type="chain" id="PRO_5038863245" description="DUF1542 domain-containing protein" evidence="3">
    <location>
        <begin position="38"/>
        <end position="1747"/>
    </location>
</feature>
<feature type="compositionally biased region" description="Low complexity" evidence="2">
    <location>
        <begin position="59"/>
        <end position="131"/>
    </location>
</feature>
<organism evidence="5 6">
    <name type="scientific">Fructobacillus pseudoficulneus</name>
    <dbReference type="NCBI Taxonomy" id="220714"/>
    <lineage>
        <taxon>Bacteria</taxon>
        <taxon>Bacillati</taxon>
        <taxon>Bacillota</taxon>
        <taxon>Bacilli</taxon>
        <taxon>Lactobacillales</taxon>
        <taxon>Lactobacillaceae</taxon>
        <taxon>Fructobacillus</taxon>
    </lineage>
</organism>
<evidence type="ECO:0000259" key="4">
    <source>
        <dbReference type="Pfam" id="PF07564"/>
    </source>
</evidence>
<dbReference type="InterPro" id="IPR022263">
    <property type="entry name" value="KxYKxGKxW"/>
</dbReference>
<dbReference type="NCBIfam" id="TIGR03715">
    <property type="entry name" value="KxYKxGKxW"/>
    <property type="match status" value="1"/>
</dbReference>
<keyword evidence="1 3" id="KW-0732">Signal</keyword>
<name>A0A3F3GSW1_9LACO</name>
<evidence type="ECO:0000313" key="6">
    <source>
        <dbReference type="Proteomes" id="UP000061227"/>
    </source>
</evidence>
<feature type="compositionally biased region" description="Polar residues" evidence="2">
    <location>
        <begin position="1262"/>
        <end position="1273"/>
    </location>
</feature>
<dbReference type="Pfam" id="PF19258">
    <property type="entry name" value="KxYKxGKxW_sig"/>
    <property type="match status" value="1"/>
</dbReference>
<dbReference type="Proteomes" id="UP000061227">
    <property type="component" value="Unassembled WGS sequence"/>
</dbReference>
<feature type="region of interest" description="Disordered" evidence="2">
    <location>
        <begin position="1246"/>
        <end position="1276"/>
    </location>
</feature>
<proteinExistence type="predicted"/>
<feature type="compositionally biased region" description="Basic and acidic residues" evidence="2">
    <location>
        <begin position="1249"/>
        <end position="1260"/>
    </location>
</feature>
<reference evidence="5 6" key="1">
    <citation type="journal article" date="2015" name="BMC Genomics">
        <title>Comparative genomics of Fructobacillus spp. and Leuconostoc spp. reveals niche-specific evolution of Fructobacillus spp.</title>
        <authorList>
            <person name="Endo A."/>
            <person name="Tanizawa Y."/>
            <person name="Tanaka N."/>
            <person name="Maeno S."/>
            <person name="Kumar H."/>
            <person name="Shiwa Y."/>
            <person name="Okada S."/>
            <person name="Yoshikawa H."/>
            <person name="Dicks L."/>
            <person name="Nakagawa J."/>
            <person name="Arita M."/>
        </authorList>
    </citation>
    <scope>NUCLEOTIDE SEQUENCE [LARGE SCALE GENOMIC DNA]</scope>
    <source>
        <strain evidence="5 6">DSM 15468</strain>
    </source>
</reference>
<evidence type="ECO:0000256" key="2">
    <source>
        <dbReference type="SAM" id="MobiDB-lite"/>
    </source>
</evidence>
<dbReference type="RefSeq" id="WP_059376855.1">
    <property type="nucleotide sequence ID" value="NZ_DF968064.1"/>
</dbReference>
<dbReference type="OrthoDB" id="2144163at2"/>
<feature type="signal peptide" evidence="3">
    <location>
        <begin position="1"/>
        <end position="37"/>
    </location>
</feature>
<feature type="region of interest" description="Disordered" evidence="2">
    <location>
        <begin position="59"/>
        <end position="174"/>
    </location>
</feature>